<accession>A0A9P3GLU1</accession>
<evidence type="ECO:0000259" key="4">
    <source>
        <dbReference type="PROSITE" id="PS51035"/>
    </source>
</evidence>
<dbReference type="SUPFAM" id="SSF63491">
    <property type="entry name" value="BAG domain"/>
    <property type="match status" value="1"/>
</dbReference>
<sequence>MQLPADITPLHIAIPIAAILLGVALTSAKRLFSGQARHKMSYTVKWGRERLTFPLPAQNAPLSTIRKQIADYTQLPPNSFKLVYAGAVMKDDNAPISSYGIKENSKIAVIGGGENSVPSAKAAPERRTEENTIKQIQSELDKVRTTLQPDVDQFLSELQPTATATAAPPTPARKLVGASGTPLLDPAQEHVRLGEMLLQSLLRLDAINAEGEWEQARKERKLAVKEVQGLLDRLDLGWRQRLKSS</sequence>
<evidence type="ECO:0000313" key="5">
    <source>
        <dbReference type="EMBL" id="GJE97371.1"/>
    </source>
</evidence>
<dbReference type="SUPFAM" id="SSF54236">
    <property type="entry name" value="Ubiquitin-like"/>
    <property type="match status" value="1"/>
</dbReference>
<dbReference type="PANTHER" id="PTHR12329:SF16">
    <property type="entry name" value="BAG FAMILY MOLECULAR CHAPERONE REGULATOR 1"/>
    <property type="match status" value="1"/>
</dbReference>
<keyword evidence="2" id="KW-0472">Membrane</keyword>
<proteinExistence type="predicted"/>
<comment type="caution">
    <text evidence="5">The sequence shown here is derived from an EMBL/GenBank/DDBJ whole genome shotgun (WGS) entry which is preliminary data.</text>
</comment>
<dbReference type="InterPro" id="IPR003103">
    <property type="entry name" value="BAG_domain"/>
</dbReference>
<dbReference type="Pfam" id="PF00240">
    <property type="entry name" value="ubiquitin"/>
    <property type="match status" value="1"/>
</dbReference>
<dbReference type="InterPro" id="IPR000626">
    <property type="entry name" value="Ubiquitin-like_dom"/>
</dbReference>
<evidence type="ECO:0000313" key="6">
    <source>
        <dbReference type="Proteomes" id="UP000703269"/>
    </source>
</evidence>
<feature type="transmembrane region" description="Helical" evidence="2">
    <location>
        <begin position="12"/>
        <end position="32"/>
    </location>
</feature>
<dbReference type="SMART" id="SM00213">
    <property type="entry name" value="UBQ"/>
    <property type="match status" value="1"/>
</dbReference>
<dbReference type="Pfam" id="PF02179">
    <property type="entry name" value="BAG"/>
    <property type="match status" value="1"/>
</dbReference>
<dbReference type="PANTHER" id="PTHR12329">
    <property type="entry name" value="BCL2-ASSOCIATED ATHANOGENE"/>
    <property type="match status" value="1"/>
</dbReference>
<dbReference type="Gene3D" id="3.10.20.90">
    <property type="entry name" value="Phosphatidylinositol 3-kinase Catalytic Subunit, Chain A, domain 1"/>
    <property type="match status" value="1"/>
</dbReference>
<dbReference type="PROSITE" id="PS50053">
    <property type="entry name" value="UBIQUITIN_2"/>
    <property type="match status" value="1"/>
</dbReference>
<name>A0A9P3GLU1_9APHY</name>
<feature type="domain" description="BAG" evidence="4">
    <location>
        <begin position="189"/>
        <end position="238"/>
    </location>
</feature>
<dbReference type="GO" id="GO:0005634">
    <property type="term" value="C:nucleus"/>
    <property type="evidence" value="ECO:0007669"/>
    <property type="project" value="TreeGrafter"/>
</dbReference>
<evidence type="ECO:0000259" key="3">
    <source>
        <dbReference type="PROSITE" id="PS50053"/>
    </source>
</evidence>
<dbReference type="GO" id="GO:0050821">
    <property type="term" value="P:protein stabilization"/>
    <property type="evidence" value="ECO:0007669"/>
    <property type="project" value="TreeGrafter"/>
</dbReference>
<dbReference type="InterPro" id="IPR039773">
    <property type="entry name" value="BAG_chaperone_regulator"/>
</dbReference>
<feature type="domain" description="Ubiquitin-like" evidence="3">
    <location>
        <begin position="62"/>
        <end position="110"/>
    </location>
</feature>
<organism evidence="5 6">
    <name type="scientific">Phanerochaete sordida</name>
    <dbReference type="NCBI Taxonomy" id="48140"/>
    <lineage>
        <taxon>Eukaryota</taxon>
        <taxon>Fungi</taxon>
        <taxon>Dikarya</taxon>
        <taxon>Basidiomycota</taxon>
        <taxon>Agaricomycotina</taxon>
        <taxon>Agaricomycetes</taxon>
        <taxon>Polyporales</taxon>
        <taxon>Phanerochaetaceae</taxon>
        <taxon>Phanerochaete</taxon>
    </lineage>
</organism>
<dbReference type="GO" id="GO:0000774">
    <property type="term" value="F:adenyl-nucleotide exchange factor activity"/>
    <property type="evidence" value="ECO:0007669"/>
    <property type="project" value="TreeGrafter"/>
</dbReference>
<keyword evidence="1" id="KW-0143">Chaperone</keyword>
<dbReference type="AlphaFoldDB" id="A0A9P3GLU1"/>
<evidence type="ECO:0000256" key="2">
    <source>
        <dbReference type="SAM" id="Phobius"/>
    </source>
</evidence>
<gene>
    <name evidence="5" type="ORF">PsYK624_135870</name>
</gene>
<dbReference type="PROSITE" id="PS51035">
    <property type="entry name" value="BAG"/>
    <property type="match status" value="1"/>
</dbReference>
<dbReference type="InterPro" id="IPR029071">
    <property type="entry name" value="Ubiquitin-like_domsf"/>
</dbReference>
<keyword evidence="2" id="KW-0812">Transmembrane</keyword>
<protein>
    <recommendedName>
        <fullName evidence="7">BAG domain-containing protein</fullName>
    </recommendedName>
</protein>
<dbReference type="InterPro" id="IPR036533">
    <property type="entry name" value="BAG_dom_sf"/>
</dbReference>
<evidence type="ECO:0000256" key="1">
    <source>
        <dbReference type="ARBA" id="ARBA00023186"/>
    </source>
</evidence>
<dbReference type="GO" id="GO:0016020">
    <property type="term" value="C:membrane"/>
    <property type="evidence" value="ECO:0007669"/>
    <property type="project" value="TreeGrafter"/>
</dbReference>
<dbReference type="GO" id="GO:0005829">
    <property type="term" value="C:cytosol"/>
    <property type="evidence" value="ECO:0007669"/>
    <property type="project" value="TreeGrafter"/>
</dbReference>
<dbReference type="Gene3D" id="1.20.58.120">
    <property type="entry name" value="BAG domain"/>
    <property type="match status" value="1"/>
</dbReference>
<dbReference type="EMBL" id="BPQB01000071">
    <property type="protein sequence ID" value="GJE97371.1"/>
    <property type="molecule type" value="Genomic_DNA"/>
</dbReference>
<reference evidence="5 6" key="1">
    <citation type="submission" date="2021-08" db="EMBL/GenBank/DDBJ databases">
        <title>Draft Genome Sequence of Phanerochaete sordida strain YK-624.</title>
        <authorList>
            <person name="Mori T."/>
            <person name="Dohra H."/>
            <person name="Suzuki T."/>
            <person name="Kawagishi H."/>
            <person name="Hirai H."/>
        </authorList>
    </citation>
    <scope>NUCLEOTIDE SEQUENCE [LARGE SCALE GENOMIC DNA]</scope>
    <source>
        <strain evidence="5 6">YK-624</strain>
    </source>
</reference>
<keyword evidence="2" id="KW-1133">Transmembrane helix</keyword>
<evidence type="ECO:0008006" key="7">
    <source>
        <dbReference type="Google" id="ProtNLM"/>
    </source>
</evidence>
<keyword evidence="6" id="KW-1185">Reference proteome</keyword>
<dbReference type="OrthoDB" id="417450at2759"/>
<dbReference type="Proteomes" id="UP000703269">
    <property type="component" value="Unassembled WGS sequence"/>
</dbReference>
<dbReference type="GO" id="GO:0051087">
    <property type="term" value="F:protein-folding chaperone binding"/>
    <property type="evidence" value="ECO:0007669"/>
    <property type="project" value="InterPro"/>
</dbReference>